<dbReference type="AlphaFoldDB" id="A0A8E2VHZ8"/>
<dbReference type="RefSeq" id="WP_170120325.1">
    <property type="nucleotide sequence ID" value="NZ_QAYC01000011.1"/>
</dbReference>
<name>A0A8E2VHZ8_9RHOB</name>
<gene>
    <name evidence="1" type="ORF">C8N38_111124</name>
</gene>
<comment type="caution">
    <text evidence="1">The sequence shown here is derived from an EMBL/GenBank/DDBJ whole genome shotgun (WGS) entry which is preliminary data.</text>
</comment>
<dbReference type="Proteomes" id="UP000244037">
    <property type="component" value="Unassembled WGS sequence"/>
</dbReference>
<proteinExistence type="predicted"/>
<keyword evidence="2" id="KW-1185">Reference proteome</keyword>
<dbReference type="EMBL" id="QAYC01000011">
    <property type="protein sequence ID" value="PTW46640.1"/>
    <property type="molecule type" value="Genomic_DNA"/>
</dbReference>
<reference evidence="1 2" key="1">
    <citation type="submission" date="2018-04" db="EMBL/GenBank/DDBJ databases">
        <title>Genomic Encyclopedia of Archaeal and Bacterial Type Strains, Phase II (KMG-II): from individual species to whole genera.</title>
        <authorList>
            <person name="Goeker M."/>
        </authorList>
    </citation>
    <scope>NUCLEOTIDE SEQUENCE [LARGE SCALE GENOMIC DNA]</scope>
    <source>
        <strain evidence="1 2">DSM 19783</strain>
    </source>
</reference>
<protein>
    <submittedName>
        <fullName evidence="1">Uncharacterized protein</fullName>
    </submittedName>
</protein>
<sequence length="87" mass="9455">MDRTIKPWDQTARNYSEQELNAYQDLTSFLKIEDATSGDMRFEIHCPSIRSVADLSKLSATVRFISPVIGIGGGGLSGPVVPAILNS</sequence>
<evidence type="ECO:0000313" key="2">
    <source>
        <dbReference type="Proteomes" id="UP000244037"/>
    </source>
</evidence>
<accession>A0A8E2VHZ8</accession>
<organism evidence="1 2">
    <name type="scientific">Rhodovulum kholense</name>
    <dbReference type="NCBI Taxonomy" id="453584"/>
    <lineage>
        <taxon>Bacteria</taxon>
        <taxon>Pseudomonadati</taxon>
        <taxon>Pseudomonadota</taxon>
        <taxon>Alphaproteobacteria</taxon>
        <taxon>Rhodobacterales</taxon>
        <taxon>Paracoccaceae</taxon>
        <taxon>Rhodovulum</taxon>
    </lineage>
</organism>
<evidence type="ECO:0000313" key="1">
    <source>
        <dbReference type="EMBL" id="PTW46640.1"/>
    </source>
</evidence>